<name>A0A2I0A5H8_9ASPA</name>
<keyword evidence="2" id="KW-1185">Reference proteome</keyword>
<dbReference type="Proteomes" id="UP000236161">
    <property type="component" value="Unassembled WGS sequence"/>
</dbReference>
<accession>A0A2I0A5H8</accession>
<reference evidence="1 2" key="1">
    <citation type="journal article" date="2017" name="Nature">
        <title>The Apostasia genome and the evolution of orchids.</title>
        <authorList>
            <person name="Zhang G.Q."/>
            <person name="Liu K.W."/>
            <person name="Li Z."/>
            <person name="Lohaus R."/>
            <person name="Hsiao Y.Y."/>
            <person name="Niu S.C."/>
            <person name="Wang J.Y."/>
            <person name="Lin Y.C."/>
            <person name="Xu Q."/>
            <person name="Chen L.J."/>
            <person name="Yoshida K."/>
            <person name="Fujiwara S."/>
            <person name="Wang Z.W."/>
            <person name="Zhang Y.Q."/>
            <person name="Mitsuda N."/>
            <person name="Wang M."/>
            <person name="Liu G.H."/>
            <person name="Pecoraro L."/>
            <person name="Huang H.X."/>
            <person name="Xiao X.J."/>
            <person name="Lin M."/>
            <person name="Wu X.Y."/>
            <person name="Wu W.L."/>
            <person name="Chen Y.Y."/>
            <person name="Chang S.B."/>
            <person name="Sakamoto S."/>
            <person name="Ohme-Takagi M."/>
            <person name="Yagi M."/>
            <person name="Zeng S.J."/>
            <person name="Shen C.Y."/>
            <person name="Yeh C.M."/>
            <person name="Luo Y.B."/>
            <person name="Tsai W.C."/>
            <person name="Van de Peer Y."/>
            <person name="Liu Z.J."/>
        </authorList>
    </citation>
    <scope>NUCLEOTIDE SEQUENCE [LARGE SCALE GENOMIC DNA]</scope>
    <source>
        <strain evidence="2">cv. Shenzhen</strain>
        <tissue evidence="1">Stem</tissue>
    </source>
</reference>
<evidence type="ECO:0000313" key="1">
    <source>
        <dbReference type="EMBL" id="PKA50790.1"/>
    </source>
</evidence>
<organism evidence="1 2">
    <name type="scientific">Apostasia shenzhenica</name>
    <dbReference type="NCBI Taxonomy" id="1088818"/>
    <lineage>
        <taxon>Eukaryota</taxon>
        <taxon>Viridiplantae</taxon>
        <taxon>Streptophyta</taxon>
        <taxon>Embryophyta</taxon>
        <taxon>Tracheophyta</taxon>
        <taxon>Spermatophyta</taxon>
        <taxon>Magnoliopsida</taxon>
        <taxon>Liliopsida</taxon>
        <taxon>Asparagales</taxon>
        <taxon>Orchidaceae</taxon>
        <taxon>Apostasioideae</taxon>
        <taxon>Apostasia</taxon>
    </lineage>
</organism>
<evidence type="ECO:0000313" key="2">
    <source>
        <dbReference type="Proteomes" id="UP000236161"/>
    </source>
</evidence>
<protein>
    <submittedName>
        <fullName evidence="1">Uncharacterized protein</fullName>
    </submittedName>
</protein>
<dbReference type="EMBL" id="KZ452018">
    <property type="protein sequence ID" value="PKA50790.1"/>
    <property type="molecule type" value="Genomic_DNA"/>
</dbReference>
<sequence length="148" mass="16298">MKSLGKILTFSKRLLGGNASGSPSLPRILREGSWMAPRGEFIKYSLPPSLAPSRFLEGNPLDYLIDDIDIDDSGYQYFVSVESFNGMFQSSSPLLRKSEPPVQLGHPGLEPETSPMNYKAKVHPSLVLSPHAVAFYILLTTHSSLYPS</sequence>
<proteinExistence type="predicted"/>
<dbReference type="OrthoDB" id="1613770at2759"/>
<gene>
    <name evidence="1" type="ORF">AXF42_Ash017669</name>
</gene>
<dbReference type="AlphaFoldDB" id="A0A2I0A5H8"/>